<dbReference type="InterPro" id="IPR001054">
    <property type="entry name" value="A/G_cyclase"/>
</dbReference>
<dbReference type="EMBL" id="JAEKJA010000006">
    <property type="protein sequence ID" value="MBJ3775721.1"/>
    <property type="molecule type" value="Genomic_DNA"/>
</dbReference>
<reference evidence="2" key="1">
    <citation type="submission" date="2020-12" db="EMBL/GenBank/DDBJ databases">
        <title>Bacterial taxonomy.</title>
        <authorList>
            <person name="Pan X."/>
        </authorList>
    </citation>
    <scope>NUCLEOTIDE SEQUENCE</scope>
    <source>
        <strain evidence="2">B2012</strain>
    </source>
</reference>
<dbReference type="InterPro" id="IPR050697">
    <property type="entry name" value="Adenylyl/Guanylyl_Cyclase_3/4"/>
</dbReference>
<organism evidence="2 3">
    <name type="scientific">Acuticoccus mangrovi</name>
    <dbReference type="NCBI Taxonomy" id="2796142"/>
    <lineage>
        <taxon>Bacteria</taxon>
        <taxon>Pseudomonadati</taxon>
        <taxon>Pseudomonadota</taxon>
        <taxon>Alphaproteobacteria</taxon>
        <taxon>Hyphomicrobiales</taxon>
        <taxon>Amorphaceae</taxon>
        <taxon>Acuticoccus</taxon>
    </lineage>
</organism>
<feature type="domain" description="Guanylate cyclase" evidence="1">
    <location>
        <begin position="226"/>
        <end position="359"/>
    </location>
</feature>
<protein>
    <submittedName>
        <fullName evidence="2">Adenylate/guanylate cyclase domain-containing protein</fullName>
    </submittedName>
</protein>
<accession>A0A934MH60</accession>
<dbReference type="SUPFAM" id="SSF55073">
    <property type="entry name" value="Nucleotide cyclase"/>
    <property type="match status" value="1"/>
</dbReference>
<dbReference type="RefSeq" id="WP_198881624.1">
    <property type="nucleotide sequence ID" value="NZ_JAEKJA010000006.1"/>
</dbReference>
<evidence type="ECO:0000259" key="1">
    <source>
        <dbReference type="PROSITE" id="PS50125"/>
    </source>
</evidence>
<dbReference type="GO" id="GO:0035556">
    <property type="term" value="P:intracellular signal transduction"/>
    <property type="evidence" value="ECO:0007669"/>
    <property type="project" value="InterPro"/>
</dbReference>
<evidence type="ECO:0000313" key="3">
    <source>
        <dbReference type="Proteomes" id="UP000609531"/>
    </source>
</evidence>
<proteinExistence type="predicted"/>
<dbReference type="Proteomes" id="UP000609531">
    <property type="component" value="Unassembled WGS sequence"/>
</dbReference>
<dbReference type="AlphaFoldDB" id="A0A934MH60"/>
<keyword evidence="3" id="KW-1185">Reference proteome</keyword>
<dbReference type="GO" id="GO:0006171">
    <property type="term" value="P:cAMP biosynthetic process"/>
    <property type="evidence" value="ECO:0007669"/>
    <property type="project" value="TreeGrafter"/>
</dbReference>
<dbReference type="PANTHER" id="PTHR43081">
    <property type="entry name" value="ADENYLATE CYCLASE, TERMINAL-DIFFERENTIATION SPECIFIC-RELATED"/>
    <property type="match status" value="1"/>
</dbReference>
<dbReference type="PANTHER" id="PTHR43081:SF11">
    <property type="entry name" value="BLR2264 PROTEIN"/>
    <property type="match status" value="1"/>
</dbReference>
<comment type="caution">
    <text evidence="2">The sequence shown here is derived from an EMBL/GenBank/DDBJ whole genome shotgun (WGS) entry which is preliminary data.</text>
</comment>
<evidence type="ECO:0000313" key="2">
    <source>
        <dbReference type="EMBL" id="MBJ3775721.1"/>
    </source>
</evidence>
<dbReference type="Gene3D" id="3.30.70.1230">
    <property type="entry name" value="Nucleotide cyclase"/>
    <property type="match status" value="1"/>
</dbReference>
<gene>
    <name evidence="2" type="ORF">JCR33_08500</name>
</gene>
<sequence length="430" mass="46641">MPVTPSPAFLTLVGELEEYLAIASLEDEPIADALATVCDRLREGGLPVARVMVVWRLLNPLYFSQSIMWRLGHGTVSERYRHDEGEASEAFMRSPLRYVLEHGVDTLRYRLDATTAPRQFPIFDELAGDGYTDYLSMLVGFGRGHRKREPGAGCIISVCSDAPGGFGEDHVAVLQRLRYMLALAIRSAVQNDMRYSMAVTYLGRTAGQRVMSGQILRGGSEALDAVVWYCDLRGSTALCERLGMACYIPLLNDFFSATAGPVAEAGGEILDFVGDAVFAIFPLGEEGLANALEATCQVMLQLEAFRCAHAADLGGRQSLAEIAGIAMDVGTLMYGNIGIAERLTFSVVGPTANRVSRLERLTKVLGEPVIGTHAIASGHPEEWRSLGSFDLDGVAEPQELFAPRDYGAMLASAVGDVVPKEEPRSRMRLA</sequence>
<dbReference type="GO" id="GO:0004016">
    <property type="term" value="F:adenylate cyclase activity"/>
    <property type="evidence" value="ECO:0007669"/>
    <property type="project" value="UniProtKB-ARBA"/>
</dbReference>
<dbReference type="PROSITE" id="PS50125">
    <property type="entry name" value="GUANYLATE_CYCLASE_2"/>
    <property type="match status" value="1"/>
</dbReference>
<name>A0A934MH60_9HYPH</name>
<dbReference type="InterPro" id="IPR029787">
    <property type="entry name" value="Nucleotide_cyclase"/>
</dbReference>
<dbReference type="CDD" id="cd07302">
    <property type="entry name" value="CHD"/>
    <property type="match status" value="1"/>
</dbReference>